<keyword evidence="2 8" id="KW-0436">Ligase</keyword>
<keyword evidence="8" id="KW-0862">Zinc</keyword>
<dbReference type="GO" id="GO:0005524">
    <property type="term" value="F:ATP binding"/>
    <property type="evidence" value="ECO:0007669"/>
    <property type="project" value="UniProtKB-UniRule"/>
</dbReference>
<comment type="function">
    <text evidence="1 8">Is required not only for elongation of protein synthesis but also for the initiation of all mRNA translation through initiator tRNA(fMet) aminoacylation.</text>
</comment>
<keyword evidence="6 8" id="KW-0030">Aminoacyl-tRNA synthetase</keyword>
<dbReference type="InterPro" id="IPR015413">
    <property type="entry name" value="Methionyl/Leucyl_tRNA_Synth"/>
</dbReference>
<dbReference type="CDD" id="cd07957">
    <property type="entry name" value="Anticodon_Ia_Met"/>
    <property type="match status" value="1"/>
</dbReference>
<proteinExistence type="inferred from homology"/>
<dbReference type="GO" id="GO:0005737">
    <property type="term" value="C:cytoplasm"/>
    <property type="evidence" value="ECO:0007669"/>
    <property type="project" value="UniProtKB-SubCell"/>
</dbReference>
<comment type="caution">
    <text evidence="12">The sequence shown here is derived from an EMBL/GenBank/DDBJ whole genome shotgun (WGS) entry which is preliminary data.</text>
</comment>
<dbReference type="Pfam" id="PF19303">
    <property type="entry name" value="Anticodon_3"/>
    <property type="match status" value="1"/>
</dbReference>
<dbReference type="InterPro" id="IPR041872">
    <property type="entry name" value="Anticodon_Met"/>
</dbReference>
<dbReference type="Proteomes" id="UP000243342">
    <property type="component" value="Unassembled WGS sequence"/>
</dbReference>
<evidence type="ECO:0000256" key="4">
    <source>
        <dbReference type="ARBA" id="ARBA00022840"/>
    </source>
</evidence>
<dbReference type="NCBIfam" id="NF008900">
    <property type="entry name" value="PRK12267.1"/>
    <property type="match status" value="1"/>
</dbReference>
<reference evidence="12 13" key="1">
    <citation type="submission" date="2016-10" db="EMBL/GenBank/DDBJ databases">
        <title>Genome sequence of Streptomyces gilvigriseus MUSC 26.</title>
        <authorList>
            <person name="Lee L.-H."/>
            <person name="Ser H.-L."/>
        </authorList>
    </citation>
    <scope>NUCLEOTIDE SEQUENCE [LARGE SCALE GENOMIC DNA]</scope>
    <source>
        <strain evidence="12 13">MUSC 26</strain>
    </source>
</reference>
<dbReference type="InterPro" id="IPR023457">
    <property type="entry name" value="Met-tRNA_synth_2"/>
</dbReference>
<evidence type="ECO:0000259" key="11">
    <source>
        <dbReference type="Pfam" id="PF19303"/>
    </source>
</evidence>
<dbReference type="EC" id="6.1.1.10" evidence="8"/>
<feature type="domain" description="Methionyl-tRNA synthetase anticodon-binding" evidence="11">
    <location>
        <begin position="389"/>
        <end position="539"/>
    </location>
</feature>
<dbReference type="PANTHER" id="PTHR43326">
    <property type="entry name" value="METHIONYL-TRNA SYNTHETASE"/>
    <property type="match status" value="1"/>
</dbReference>
<sequence length="553" mass="61363">MAAKETETPAGGKAFYVTTPIYYVNDAPHLGHAYTTVAGDVLTRWHRQRGERVWYLTGTDEHGQKIMRTAEANGVTPQEWADRLVEDAWKPLWEHLGIANDDFIRTTEKRHTDRVQEFVQDLYDKGEIYKGGYEGPYCVPCEEYKAPGELIDGEGEFAGQKLCPIHKKPVEMLKEENYFFKLSEYGPRLLEFYEANPGFIQPATARNEVLNFVRQGLTDLSISRSTFDWGVPIPWDPQHVIYVWVDALLNYATAVGYGADQQKFDATFPADVHLVGKDILRFHAVIWPAMLMANGLPLPGRVHANGWLMVGGEKMSKSNLTGINPMQLTEHFGVDAYRYYFLRAIPFGQDGSFSWEDFTARYTSELANDYGNLASRVAAMVGKYFGGTLPEATAHGEAEEAIAAALAKTVGEADAQLEALEFAGGLAAVFDFVKLVNGYLTEQQPWKVAKDRSDEAQARLATVLYTAAESLRAMAVLLNPVMPESSAKLWESLGAEASLGALAEQRVQDAGRWGLLPAGSTVTKGAVLFPRLPELEKAESEKSEKPEKSEKDA</sequence>
<evidence type="ECO:0000256" key="3">
    <source>
        <dbReference type="ARBA" id="ARBA00022741"/>
    </source>
</evidence>
<feature type="region of interest" description="Disordered" evidence="9">
    <location>
        <begin position="533"/>
        <end position="553"/>
    </location>
</feature>
<feature type="binding site" evidence="8">
    <location>
        <position position="163"/>
    </location>
    <ligand>
        <name>Zn(2+)</name>
        <dbReference type="ChEBI" id="CHEBI:29105"/>
    </ligand>
</feature>
<organism evidence="12 13">
    <name type="scientific">Mangrovactinospora gilvigrisea</name>
    <dbReference type="NCBI Taxonomy" id="1428644"/>
    <lineage>
        <taxon>Bacteria</taxon>
        <taxon>Bacillati</taxon>
        <taxon>Actinomycetota</taxon>
        <taxon>Actinomycetes</taxon>
        <taxon>Kitasatosporales</taxon>
        <taxon>Streptomycetaceae</taxon>
        <taxon>Mangrovactinospora</taxon>
    </lineage>
</organism>
<comment type="subcellular location">
    <subcellularLocation>
        <location evidence="8">Cytoplasm</location>
    </subcellularLocation>
</comment>
<comment type="cofactor">
    <cofactor evidence="8">
        <name>Zn(2+)</name>
        <dbReference type="ChEBI" id="CHEBI:29105"/>
    </cofactor>
    <text evidence="8">Binds 1 zinc ion per subunit.</text>
</comment>
<dbReference type="SUPFAM" id="SSF47323">
    <property type="entry name" value="Anticodon-binding domain of a subclass of class I aminoacyl-tRNA synthetases"/>
    <property type="match status" value="1"/>
</dbReference>
<evidence type="ECO:0000256" key="5">
    <source>
        <dbReference type="ARBA" id="ARBA00022917"/>
    </source>
</evidence>
<dbReference type="SUPFAM" id="SSF52374">
    <property type="entry name" value="Nucleotidylyl transferase"/>
    <property type="match status" value="1"/>
</dbReference>
<evidence type="ECO:0000256" key="8">
    <source>
        <dbReference type="HAMAP-Rule" id="MF_01228"/>
    </source>
</evidence>
<feature type="binding site" evidence="8">
    <location>
        <position position="138"/>
    </location>
    <ligand>
        <name>Zn(2+)</name>
        <dbReference type="ChEBI" id="CHEBI:29105"/>
    </ligand>
</feature>
<dbReference type="AlphaFoldDB" id="A0A1J7BGZ5"/>
<dbReference type="InterPro" id="IPR014729">
    <property type="entry name" value="Rossmann-like_a/b/a_fold"/>
</dbReference>
<dbReference type="GO" id="GO:0006431">
    <property type="term" value="P:methionyl-tRNA aminoacylation"/>
    <property type="evidence" value="ECO:0007669"/>
    <property type="project" value="UniProtKB-UniRule"/>
</dbReference>
<evidence type="ECO:0000259" key="10">
    <source>
        <dbReference type="Pfam" id="PF09334"/>
    </source>
</evidence>
<accession>A0A1J7BGZ5</accession>
<dbReference type="EMBL" id="MLCF01000038">
    <property type="protein sequence ID" value="OIV37963.1"/>
    <property type="molecule type" value="Genomic_DNA"/>
</dbReference>
<comment type="catalytic activity">
    <reaction evidence="7 8">
        <text>tRNA(Met) + L-methionine + ATP = L-methionyl-tRNA(Met) + AMP + diphosphate</text>
        <dbReference type="Rhea" id="RHEA:13481"/>
        <dbReference type="Rhea" id="RHEA-COMP:9667"/>
        <dbReference type="Rhea" id="RHEA-COMP:9698"/>
        <dbReference type="ChEBI" id="CHEBI:30616"/>
        <dbReference type="ChEBI" id="CHEBI:33019"/>
        <dbReference type="ChEBI" id="CHEBI:57844"/>
        <dbReference type="ChEBI" id="CHEBI:78442"/>
        <dbReference type="ChEBI" id="CHEBI:78530"/>
        <dbReference type="ChEBI" id="CHEBI:456215"/>
        <dbReference type="EC" id="6.1.1.10"/>
    </reaction>
</comment>
<feature type="domain" description="Methionyl/Leucyl tRNA synthetase" evidence="10">
    <location>
        <begin position="15"/>
        <end position="377"/>
    </location>
</feature>
<comment type="caution">
    <text evidence="8">Lacks conserved residue(s) required for the propagation of feature annotation.</text>
</comment>
<dbReference type="OrthoDB" id="9810191at2"/>
<name>A0A1J7BGZ5_9ACTN</name>
<dbReference type="FunFam" id="2.170.220.10:FF:000001">
    <property type="entry name" value="methionine--tRNA ligase, mitochondrial"/>
    <property type="match status" value="1"/>
</dbReference>
<keyword evidence="13" id="KW-1185">Reference proteome</keyword>
<dbReference type="CDD" id="cd00814">
    <property type="entry name" value="MetRS_core"/>
    <property type="match status" value="1"/>
</dbReference>
<feature type="binding site" evidence="8">
    <location>
        <position position="141"/>
    </location>
    <ligand>
        <name>Zn(2+)</name>
        <dbReference type="ChEBI" id="CHEBI:29105"/>
    </ligand>
</feature>
<keyword evidence="8" id="KW-0479">Metal-binding</keyword>
<dbReference type="Gene3D" id="3.40.50.620">
    <property type="entry name" value="HUPs"/>
    <property type="match status" value="1"/>
</dbReference>
<dbReference type="STRING" id="1428644.BIV57_08260"/>
<feature type="short sequence motif" description="'HIGH' region" evidence="8">
    <location>
        <begin position="22"/>
        <end position="32"/>
    </location>
</feature>
<dbReference type="Gene3D" id="2.170.220.10">
    <property type="match status" value="1"/>
</dbReference>
<dbReference type="Pfam" id="PF09334">
    <property type="entry name" value="tRNA-synt_1g"/>
    <property type="match status" value="1"/>
</dbReference>
<evidence type="ECO:0000313" key="12">
    <source>
        <dbReference type="EMBL" id="OIV37963.1"/>
    </source>
</evidence>
<feature type="binding site" evidence="8">
    <location>
        <position position="166"/>
    </location>
    <ligand>
        <name>Zn(2+)</name>
        <dbReference type="ChEBI" id="CHEBI:29105"/>
    </ligand>
</feature>
<gene>
    <name evidence="8" type="primary">metG</name>
    <name evidence="12" type="ORF">BIV57_08260</name>
</gene>
<dbReference type="InterPro" id="IPR014758">
    <property type="entry name" value="Met-tRNA_synth"/>
</dbReference>
<dbReference type="Gene3D" id="1.10.730.10">
    <property type="entry name" value="Isoleucyl-tRNA Synthetase, Domain 1"/>
    <property type="match status" value="1"/>
</dbReference>
<comment type="similarity">
    <text evidence="8">Belongs to the class-I aminoacyl-tRNA synthetase family. MetG type 2A subfamily.</text>
</comment>
<evidence type="ECO:0000256" key="7">
    <source>
        <dbReference type="ARBA" id="ARBA00047364"/>
    </source>
</evidence>
<keyword evidence="4 8" id="KW-0067">ATP-binding</keyword>
<keyword evidence="5 8" id="KW-0648">Protein biosynthesis</keyword>
<dbReference type="RefSeq" id="WP_071656060.1">
    <property type="nucleotide sequence ID" value="NZ_MLCF01000038.1"/>
</dbReference>
<dbReference type="PRINTS" id="PR01041">
    <property type="entry name" value="TRNASYNTHMET"/>
</dbReference>
<keyword evidence="8" id="KW-0963">Cytoplasm</keyword>
<evidence type="ECO:0000256" key="1">
    <source>
        <dbReference type="ARBA" id="ARBA00003314"/>
    </source>
</evidence>
<dbReference type="InterPro" id="IPR009080">
    <property type="entry name" value="tRNAsynth_Ia_anticodon-bd"/>
</dbReference>
<evidence type="ECO:0000256" key="2">
    <source>
        <dbReference type="ARBA" id="ARBA00022598"/>
    </source>
</evidence>
<feature type="short sequence motif" description="'KMSKS' region" evidence="8">
    <location>
        <begin position="314"/>
        <end position="318"/>
    </location>
</feature>
<dbReference type="PANTHER" id="PTHR43326:SF1">
    <property type="entry name" value="METHIONINE--TRNA LIGASE, MITOCHONDRIAL"/>
    <property type="match status" value="1"/>
</dbReference>
<comment type="subunit">
    <text evidence="8">Monomer.</text>
</comment>
<keyword evidence="3 8" id="KW-0547">Nucleotide-binding</keyword>
<evidence type="ECO:0000256" key="9">
    <source>
        <dbReference type="SAM" id="MobiDB-lite"/>
    </source>
</evidence>
<evidence type="ECO:0000313" key="13">
    <source>
        <dbReference type="Proteomes" id="UP000243342"/>
    </source>
</evidence>
<dbReference type="NCBIfam" id="TIGR00398">
    <property type="entry name" value="metG"/>
    <property type="match status" value="1"/>
</dbReference>
<dbReference type="InterPro" id="IPR033911">
    <property type="entry name" value="MetRS_core"/>
</dbReference>
<dbReference type="GO" id="GO:0046872">
    <property type="term" value="F:metal ion binding"/>
    <property type="evidence" value="ECO:0007669"/>
    <property type="project" value="UniProtKB-KW"/>
</dbReference>
<dbReference type="GO" id="GO:0004825">
    <property type="term" value="F:methionine-tRNA ligase activity"/>
    <property type="evidence" value="ECO:0007669"/>
    <property type="project" value="UniProtKB-UniRule"/>
</dbReference>
<protein>
    <recommendedName>
        <fullName evidence="8">Methionine--tRNA ligase</fullName>
        <ecNumber evidence="8">6.1.1.10</ecNumber>
    </recommendedName>
    <alternativeName>
        <fullName evidence="8">Methionyl-tRNA synthetase</fullName>
        <shortName evidence="8">MetRS</shortName>
    </alternativeName>
</protein>
<evidence type="ECO:0000256" key="6">
    <source>
        <dbReference type="ARBA" id="ARBA00023146"/>
    </source>
</evidence>
<dbReference type="HAMAP" id="MF_01228">
    <property type="entry name" value="Met_tRNA_synth_type2"/>
    <property type="match status" value="1"/>
</dbReference>